<organism evidence="8 9">
    <name type="scientific">Klebsormidium nitens</name>
    <name type="common">Green alga</name>
    <name type="synonym">Ulothrix nitens</name>
    <dbReference type="NCBI Taxonomy" id="105231"/>
    <lineage>
        <taxon>Eukaryota</taxon>
        <taxon>Viridiplantae</taxon>
        <taxon>Streptophyta</taxon>
        <taxon>Klebsormidiophyceae</taxon>
        <taxon>Klebsormidiales</taxon>
        <taxon>Klebsormidiaceae</taxon>
        <taxon>Klebsormidium</taxon>
    </lineage>
</organism>
<dbReference type="Pfam" id="PF03195">
    <property type="entry name" value="LOB"/>
    <property type="match status" value="1"/>
</dbReference>
<evidence type="ECO:0000256" key="3">
    <source>
        <dbReference type="ARBA" id="ARBA00022473"/>
    </source>
</evidence>
<evidence type="ECO:0000256" key="6">
    <source>
        <dbReference type="SAM" id="MobiDB-lite"/>
    </source>
</evidence>
<dbReference type="PROSITE" id="PS50891">
    <property type="entry name" value="LOB"/>
    <property type="match status" value="1"/>
</dbReference>
<keyword evidence="3" id="KW-0217">Developmental protein</keyword>
<accession>A0A1Y1HV72</accession>
<comment type="similarity">
    <text evidence="2">Belongs to the LOB domain-containing protein family.</text>
</comment>
<evidence type="ECO:0000259" key="7">
    <source>
        <dbReference type="PROSITE" id="PS50891"/>
    </source>
</evidence>
<dbReference type="PANTHER" id="PTHR31301:SF83">
    <property type="entry name" value="PROTEIN ASYMMETRIC LEAVES 2"/>
    <property type="match status" value="1"/>
</dbReference>
<proteinExistence type="inferred from homology"/>
<dbReference type="GO" id="GO:0006355">
    <property type="term" value="P:regulation of DNA-templated transcription"/>
    <property type="evidence" value="ECO:0000318"/>
    <property type="project" value="GO_Central"/>
</dbReference>
<name>A0A1Y1HV72_KLENI</name>
<keyword evidence="4" id="KW-0539">Nucleus</keyword>
<evidence type="ECO:0000313" key="9">
    <source>
        <dbReference type="Proteomes" id="UP000054558"/>
    </source>
</evidence>
<keyword evidence="5" id="KW-0175">Coiled coil</keyword>
<feature type="region of interest" description="Disordered" evidence="6">
    <location>
        <begin position="1"/>
        <end position="26"/>
    </location>
</feature>
<dbReference type="EMBL" id="DF237064">
    <property type="protein sequence ID" value="GAQ82540.1"/>
    <property type="molecule type" value="Genomic_DNA"/>
</dbReference>
<reference evidence="8 9" key="1">
    <citation type="journal article" date="2014" name="Nat. Commun.">
        <title>Klebsormidium flaccidum genome reveals primary factors for plant terrestrial adaptation.</title>
        <authorList>
            <person name="Hori K."/>
            <person name="Maruyama F."/>
            <person name="Fujisawa T."/>
            <person name="Togashi T."/>
            <person name="Yamamoto N."/>
            <person name="Seo M."/>
            <person name="Sato S."/>
            <person name="Yamada T."/>
            <person name="Mori H."/>
            <person name="Tajima N."/>
            <person name="Moriyama T."/>
            <person name="Ikeuchi M."/>
            <person name="Watanabe M."/>
            <person name="Wada H."/>
            <person name="Kobayashi K."/>
            <person name="Saito M."/>
            <person name="Masuda T."/>
            <person name="Sasaki-Sekimoto Y."/>
            <person name="Mashiguchi K."/>
            <person name="Awai K."/>
            <person name="Shimojima M."/>
            <person name="Masuda S."/>
            <person name="Iwai M."/>
            <person name="Nobusawa T."/>
            <person name="Narise T."/>
            <person name="Kondo S."/>
            <person name="Saito H."/>
            <person name="Sato R."/>
            <person name="Murakawa M."/>
            <person name="Ihara Y."/>
            <person name="Oshima-Yamada Y."/>
            <person name="Ohtaka K."/>
            <person name="Satoh M."/>
            <person name="Sonobe K."/>
            <person name="Ishii M."/>
            <person name="Ohtani R."/>
            <person name="Kanamori-Sato M."/>
            <person name="Honoki R."/>
            <person name="Miyazaki D."/>
            <person name="Mochizuki H."/>
            <person name="Umetsu J."/>
            <person name="Higashi K."/>
            <person name="Shibata D."/>
            <person name="Kamiya Y."/>
            <person name="Sato N."/>
            <person name="Nakamura Y."/>
            <person name="Tabata S."/>
            <person name="Ida S."/>
            <person name="Kurokawa K."/>
            <person name="Ohta H."/>
        </authorList>
    </citation>
    <scope>NUCLEOTIDE SEQUENCE [LARGE SCALE GENOMIC DNA]</scope>
    <source>
        <strain evidence="8 9">NIES-2285</strain>
    </source>
</reference>
<dbReference type="GO" id="GO:0001216">
    <property type="term" value="F:DNA-binding transcription activator activity"/>
    <property type="evidence" value="ECO:0000318"/>
    <property type="project" value="GO_Central"/>
</dbReference>
<comment type="subcellular location">
    <subcellularLocation>
        <location evidence="1">Nucleus</location>
    </subcellularLocation>
</comment>
<dbReference type="GO" id="GO:0005634">
    <property type="term" value="C:nucleus"/>
    <property type="evidence" value="ECO:0000318"/>
    <property type="project" value="GO_Central"/>
</dbReference>
<feature type="coiled-coil region" evidence="5">
    <location>
        <begin position="121"/>
        <end position="148"/>
    </location>
</feature>
<dbReference type="AlphaFoldDB" id="A0A1Y1HV72"/>
<evidence type="ECO:0000256" key="4">
    <source>
        <dbReference type="ARBA" id="ARBA00023242"/>
    </source>
</evidence>
<keyword evidence="9" id="KW-1185">Reference proteome</keyword>
<dbReference type="OrthoDB" id="778083at2759"/>
<dbReference type="InterPro" id="IPR004883">
    <property type="entry name" value="LOB"/>
</dbReference>
<dbReference type="Proteomes" id="UP000054558">
    <property type="component" value="Unassembled WGS sequence"/>
</dbReference>
<feature type="domain" description="LOB" evidence="7">
    <location>
        <begin position="41"/>
        <end position="142"/>
    </location>
</feature>
<evidence type="ECO:0000256" key="1">
    <source>
        <dbReference type="ARBA" id="ARBA00004123"/>
    </source>
</evidence>
<evidence type="ECO:0000256" key="2">
    <source>
        <dbReference type="ARBA" id="ARBA00005474"/>
    </source>
</evidence>
<dbReference type="OMA" id="QRGHNTS"/>
<protein>
    <submittedName>
        <fullName evidence="8">Lateral organ boundaries (LOB) domain-containing protein</fullName>
    </submittedName>
</protein>
<dbReference type="PANTHER" id="PTHR31301">
    <property type="entry name" value="LOB DOMAIN-CONTAINING PROTEIN 4-RELATED"/>
    <property type="match status" value="1"/>
</dbReference>
<sequence>MDRLLPAASDGTDTVGEESSLHPQPCSLPNASSPRGGYCRSPCAACKVLRRKCTEECLLAPHFPLREKDKFLVLHKCYGAANLMKILADIPKYLRGDAISCLAYEAQARTLDPVYGCVGIIAVLQDQIASLQAELETERSNLAGMRRVRSLSTLSQDSKQAIQLPALLELPESEKRDSRQVKEEALQLSQTWQPSTPSTQAGVHNMQLCGVTAMPADLAPASAPQYPVSVPGAQEIAQSSQSTAALDFAVPHFAFGPDDDVGNNNDGAHPATWGSYADPIADFHH</sequence>
<gene>
    <name evidence="8" type="ORF">KFL_001150010</name>
</gene>
<evidence type="ECO:0000256" key="5">
    <source>
        <dbReference type="SAM" id="Coils"/>
    </source>
</evidence>
<evidence type="ECO:0000313" key="8">
    <source>
        <dbReference type="EMBL" id="GAQ82540.1"/>
    </source>
</evidence>